<dbReference type="SUPFAM" id="SSF54593">
    <property type="entry name" value="Glyoxalase/Bleomycin resistance protein/Dihydroxybiphenyl dioxygenase"/>
    <property type="match status" value="2"/>
</dbReference>
<feature type="domain" description="VOC" evidence="2">
    <location>
        <begin position="10"/>
        <end position="126"/>
    </location>
</feature>
<gene>
    <name evidence="3" type="ORF">D1B32_21800</name>
</gene>
<dbReference type="GO" id="GO:0004462">
    <property type="term" value="F:lactoylglutathione lyase activity"/>
    <property type="evidence" value="ECO:0007669"/>
    <property type="project" value="InterPro"/>
</dbReference>
<dbReference type="InterPro" id="IPR018146">
    <property type="entry name" value="Glyoxalase_1_CS"/>
</dbReference>
<name>A0A417YA08_9BACI</name>
<sequence length="283" mass="31902">MGFHTKPTTFVGHVNIKVENLARSLQYYQEIIGFDILEQTANTARLTTDGKTSILSLTQPKDVIPKQGRTTGLYHFALLLPEKKDLANIVVHFSEKGIRFGSSDHLVSEALYLHDPDGNEIEIYIDRNPSEWSWTDEEVAMAVDPLDFERLLKNRVPGETWEGLPEDTLMGHIHLHVSELEKTEEFYVKGLGFDVVNRYGRQALFLSKDNYHHHIGVNTWNGVGAPKPAENSVGMESYTLVLPNEEAIKETVANLKKIGVSVTEEAGRRMTYDPSGNRIELTI</sequence>
<reference evidence="3 4" key="1">
    <citation type="journal article" date="2007" name="Int. J. Syst. Evol. Microbiol.">
        <title>Oceanobacillus profundus sp. nov., isolated from a deep-sea sediment core.</title>
        <authorList>
            <person name="Kim Y.G."/>
            <person name="Choi D.H."/>
            <person name="Hyun S."/>
            <person name="Cho B.C."/>
        </authorList>
    </citation>
    <scope>NUCLEOTIDE SEQUENCE [LARGE SCALE GENOMIC DNA]</scope>
    <source>
        <strain evidence="3 4">DSM 18246</strain>
    </source>
</reference>
<comment type="caution">
    <text evidence="3">The sequence shown here is derived from an EMBL/GenBank/DDBJ whole genome shotgun (WGS) entry which is preliminary data.</text>
</comment>
<proteinExistence type="predicted"/>
<dbReference type="PROSITE" id="PS00934">
    <property type="entry name" value="GLYOXALASE_I_1"/>
    <property type="match status" value="1"/>
</dbReference>
<dbReference type="OrthoDB" id="9792626at2"/>
<feature type="domain" description="VOC" evidence="2">
    <location>
        <begin position="169"/>
        <end position="283"/>
    </location>
</feature>
<dbReference type="Proteomes" id="UP000285456">
    <property type="component" value="Unassembled WGS sequence"/>
</dbReference>
<dbReference type="CDD" id="cd16359">
    <property type="entry name" value="VOC_BsCatE_like_C"/>
    <property type="match status" value="1"/>
</dbReference>
<dbReference type="InterPro" id="IPR029068">
    <property type="entry name" value="Glyas_Bleomycin-R_OHBP_Dase"/>
</dbReference>
<dbReference type="GO" id="GO:0046872">
    <property type="term" value="F:metal ion binding"/>
    <property type="evidence" value="ECO:0007669"/>
    <property type="project" value="UniProtKB-KW"/>
</dbReference>
<evidence type="ECO:0000313" key="3">
    <source>
        <dbReference type="EMBL" id="RHW29509.1"/>
    </source>
</evidence>
<evidence type="ECO:0000313" key="4">
    <source>
        <dbReference type="Proteomes" id="UP000285456"/>
    </source>
</evidence>
<dbReference type="InterPro" id="IPR037523">
    <property type="entry name" value="VOC_core"/>
</dbReference>
<keyword evidence="4" id="KW-1185">Reference proteome</keyword>
<dbReference type="PANTHER" id="PTHR43279:SF1">
    <property type="entry name" value="CATECHOL-2,3-DIOXYGENASE"/>
    <property type="match status" value="1"/>
</dbReference>
<dbReference type="Pfam" id="PF00903">
    <property type="entry name" value="Glyoxalase"/>
    <property type="match status" value="2"/>
</dbReference>
<dbReference type="EMBL" id="QWEH01000024">
    <property type="protein sequence ID" value="RHW29509.1"/>
    <property type="molecule type" value="Genomic_DNA"/>
</dbReference>
<protein>
    <submittedName>
        <fullName evidence="3">VOC family protein</fullName>
    </submittedName>
</protein>
<organism evidence="3 4">
    <name type="scientific">Oceanobacillus profundus</name>
    <dbReference type="NCBI Taxonomy" id="372463"/>
    <lineage>
        <taxon>Bacteria</taxon>
        <taxon>Bacillati</taxon>
        <taxon>Bacillota</taxon>
        <taxon>Bacilli</taxon>
        <taxon>Bacillales</taxon>
        <taxon>Bacillaceae</taxon>
        <taxon>Oceanobacillus</taxon>
    </lineage>
</organism>
<evidence type="ECO:0000259" key="2">
    <source>
        <dbReference type="PROSITE" id="PS51819"/>
    </source>
</evidence>
<accession>A0A417YA08</accession>
<dbReference type="Gene3D" id="3.10.180.10">
    <property type="entry name" value="2,3-Dihydroxybiphenyl 1,2-Dioxygenase, domain 1"/>
    <property type="match status" value="2"/>
</dbReference>
<dbReference type="AlphaFoldDB" id="A0A417YA08"/>
<evidence type="ECO:0000256" key="1">
    <source>
        <dbReference type="ARBA" id="ARBA00022723"/>
    </source>
</evidence>
<dbReference type="PANTHER" id="PTHR43279">
    <property type="entry name" value="CATECHOL-2,3-DIOXYGENASE"/>
    <property type="match status" value="1"/>
</dbReference>
<dbReference type="PROSITE" id="PS51819">
    <property type="entry name" value="VOC"/>
    <property type="match status" value="2"/>
</dbReference>
<dbReference type="InterPro" id="IPR004360">
    <property type="entry name" value="Glyas_Fos-R_dOase_dom"/>
</dbReference>
<keyword evidence="1" id="KW-0479">Metal-binding</keyword>
<dbReference type="RefSeq" id="WP_095313773.1">
    <property type="nucleotide sequence ID" value="NZ_JBHTNL010000037.1"/>
</dbReference>